<proteinExistence type="predicted"/>
<evidence type="ECO:0000313" key="1">
    <source>
        <dbReference type="EMBL" id="RLN24583.1"/>
    </source>
</evidence>
<evidence type="ECO:0000313" key="2">
    <source>
        <dbReference type="Proteomes" id="UP000275267"/>
    </source>
</evidence>
<organism evidence="1 2">
    <name type="scientific">Panicum miliaceum</name>
    <name type="common">Proso millet</name>
    <name type="synonym">Broomcorn millet</name>
    <dbReference type="NCBI Taxonomy" id="4540"/>
    <lineage>
        <taxon>Eukaryota</taxon>
        <taxon>Viridiplantae</taxon>
        <taxon>Streptophyta</taxon>
        <taxon>Embryophyta</taxon>
        <taxon>Tracheophyta</taxon>
        <taxon>Spermatophyta</taxon>
        <taxon>Magnoliopsida</taxon>
        <taxon>Liliopsida</taxon>
        <taxon>Poales</taxon>
        <taxon>Poaceae</taxon>
        <taxon>PACMAD clade</taxon>
        <taxon>Panicoideae</taxon>
        <taxon>Panicodae</taxon>
        <taxon>Paniceae</taxon>
        <taxon>Panicinae</taxon>
        <taxon>Panicum</taxon>
        <taxon>Panicum sect. Panicum</taxon>
    </lineage>
</organism>
<dbReference type="AlphaFoldDB" id="A0A3L6SSW5"/>
<sequence length="66" mass="7558">MEVLLSAVLGEAITRSLNFFFRKSKLQEQDMEDCLCRVLLRAQVITDEAMGRQITNQAMLLQLDVL</sequence>
<keyword evidence="2" id="KW-1185">Reference proteome</keyword>
<name>A0A3L6SSW5_PANMI</name>
<dbReference type="PANTHER" id="PTHR33377">
    <property type="entry name" value="OS10G0134700 PROTEIN-RELATED"/>
    <property type="match status" value="1"/>
</dbReference>
<dbReference type="PANTHER" id="PTHR33377:SF23">
    <property type="entry name" value="NB-ARC DOMAIN-CONTAINING PROTEIN"/>
    <property type="match status" value="1"/>
</dbReference>
<reference evidence="2" key="1">
    <citation type="journal article" date="2019" name="Nat. Commun.">
        <title>The genome of broomcorn millet.</title>
        <authorList>
            <person name="Zou C."/>
            <person name="Miki D."/>
            <person name="Li D."/>
            <person name="Tang Q."/>
            <person name="Xiao L."/>
            <person name="Rajput S."/>
            <person name="Deng P."/>
            <person name="Jia W."/>
            <person name="Huang R."/>
            <person name="Zhang M."/>
            <person name="Sun Y."/>
            <person name="Hu J."/>
            <person name="Fu X."/>
            <person name="Schnable P.S."/>
            <person name="Li F."/>
            <person name="Zhang H."/>
            <person name="Feng B."/>
            <person name="Zhu X."/>
            <person name="Liu R."/>
            <person name="Schnable J.C."/>
            <person name="Zhu J.-K."/>
            <person name="Zhang H."/>
        </authorList>
    </citation>
    <scope>NUCLEOTIDE SEQUENCE [LARGE SCALE GENOMIC DNA]</scope>
</reference>
<gene>
    <name evidence="1" type="ORF">C2845_PM07G01360</name>
</gene>
<accession>A0A3L6SSW5</accession>
<evidence type="ECO:0008006" key="3">
    <source>
        <dbReference type="Google" id="ProtNLM"/>
    </source>
</evidence>
<dbReference type="OrthoDB" id="692472at2759"/>
<dbReference type="Proteomes" id="UP000275267">
    <property type="component" value="Unassembled WGS sequence"/>
</dbReference>
<protein>
    <recommendedName>
        <fullName evidence="3">Rx N-terminal domain-containing protein</fullName>
    </recommendedName>
</protein>
<comment type="caution">
    <text evidence="1">The sequence shown here is derived from an EMBL/GenBank/DDBJ whole genome shotgun (WGS) entry which is preliminary data.</text>
</comment>
<dbReference type="EMBL" id="PQIB02000004">
    <property type="protein sequence ID" value="RLN24583.1"/>
    <property type="molecule type" value="Genomic_DNA"/>
</dbReference>